<evidence type="ECO:0000313" key="8">
    <source>
        <dbReference type="Proteomes" id="UP000593735"/>
    </source>
</evidence>
<organism evidence="7 8">
    <name type="scientific">Thermophilibacter immobilis</name>
    <dbReference type="NCBI Taxonomy" id="2779519"/>
    <lineage>
        <taxon>Bacteria</taxon>
        <taxon>Bacillati</taxon>
        <taxon>Actinomycetota</taxon>
        <taxon>Coriobacteriia</taxon>
        <taxon>Coriobacteriales</taxon>
        <taxon>Atopobiaceae</taxon>
        <taxon>Thermophilibacter</taxon>
    </lineage>
</organism>
<dbReference type="InterPro" id="IPR050090">
    <property type="entry name" value="Tyrosine_recombinase_XerCD"/>
</dbReference>
<dbReference type="EMBL" id="CP063767">
    <property type="protein sequence ID" value="QOY61333.1"/>
    <property type="molecule type" value="Genomic_DNA"/>
</dbReference>
<dbReference type="InterPro" id="IPR044068">
    <property type="entry name" value="CB"/>
</dbReference>
<dbReference type="Gene3D" id="1.10.150.130">
    <property type="match status" value="1"/>
</dbReference>
<dbReference type="GO" id="GO:0006310">
    <property type="term" value="P:DNA recombination"/>
    <property type="evidence" value="ECO:0007669"/>
    <property type="project" value="UniProtKB-KW"/>
</dbReference>
<evidence type="ECO:0000259" key="6">
    <source>
        <dbReference type="PROSITE" id="PS51900"/>
    </source>
</evidence>
<dbReference type="PANTHER" id="PTHR30349:SF64">
    <property type="entry name" value="PROPHAGE INTEGRASE INTD-RELATED"/>
    <property type="match status" value="1"/>
</dbReference>
<evidence type="ECO:0000259" key="5">
    <source>
        <dbReference type="PROSITE" id="PS51898"/>
    </source>
</evidence>
<dbReference type="CDD" id="cd01189">
    <property type="entry name" value="INT_ICEBs1_C_like"/>
    <property type="match status" value="1"/>
</dbReference>
<dbReference type="GO" id="GO:0015074">
    <property type="term" value="P:DNA integration"/>
    <property type="evidence" value="ECO:0007669"/>
    <property type="project" value="InterPro"/>
</dbReference>
<dbReference type="AlphaFoldDB" id="A0A7S7M9Y6"/>
<dbReference type="PANTHER" id="PTHR30349">
    <property type="entry name" value="PHAGE INTEGRASE-RELATED"/>
    <property type="match status" value="1"/>
</dbReference>
<dbReference type="GO" id="GO:0003677">
    <property type="term" value="F:DNA binding"/>
    <property type="evidence" value="ECO:0007669"/>
    <property type="project" value="UniProtKB-UniRule"/>
</dbReference>
<dbReference type="Pfam" id="PF00589">
    <property type="entry name" value="Phage_integrase"/>
    <property type="match status" value="1"/>
</dbReference>
<feature type="domain" description="Tyr recombinase" evidence="5">
    <location>
        <begin position="173"/>
        <end position="378"/>
    </location>
</feature>
<sequence>MFYSSAYLRERKGRGWIGVLSYKDESGKWRKREKSLDAKGKREASKELDKWRDDMEAEAVSASILAPAETVIDYVTRYVDTLEASESIERSTVTVYHAMLKHIDGELGSLRLEELNAESAQAWVNSLVSSGYAASTVRKAFNLLKAAMTHAEDTGRIVKNPLRTVKLPKIPKKEPNALDAAQRARLVSFLDIAAPSPVNLGIRLALFTGMREGEICGLQWKNVDLESGVIRVRTVIGRDGGKTYVKEPKTGGSRRDIPVSDSIIEALKAQRTEMVRKCLEAGIPFSNDLYVLGRVDGTNLAPHALWEAWKAIAASLGLVGTQGRVPTFHDLRHTFATAAISEGVDVKSVSSILGHTNAAMTLNIYASADPDAKRRAAETVSEAMERKPKDATILTLKTGTDDK</sequence>
<gene>
    <name evidence="7" type="ORF">INP52_03860</name>
</gene>
<evidence type="ECO:0000256" key="3">
    <source>
        <dbReference type="ARBA" id="ARBA00023172"/>
    </source>
</evidence>
<comment type="similarity">
    <text evidence="1">Belongs to the 'phage' integrase family.</text>
</comment>
<protein>
    <submittedName>
        <fullName evidence="7">Site-specific integrase</fullName>
    </submittedName>
</protein>
<evidence type="ECO:0000256" key="1">
    <source>
        <dbReference type="ARBA" id="ARBA00008857"/>
    </source>
</evidence>
<dbReference type="InterPro" id="IPR010998">
    <property type="entry name" value="Integrase_recombinase_N"/>
</dbReference>
<keyword evidence="3" id="KW-0233">DNA recombination</keyword>
<name>A0A7S7M9Y6_9ACTN</name>
<keyword evidence="8" id="KW-1185">Reference proteome</keyword>
<dbReference type="InterPro" id="IPR013762">
    <property type="entry name" value="Integrase-like_cat_sf"/>
</dbReference>
<dbReference type="PROSITE" id="PS51898">
    <property type="entry name" value="TYR_RECOMBINASE"/>
    <property type="match status" value="1"/>
</dbReference>
<feature type="domain" description="Core-binding (CB)" evidence="6">
    <location>
        <begin position="69"/>
        <end position="152"/>
    </location>
</feature>
<dbReference type="InterPro" id="IPR025269">
    <property type="entry name" value="SAM-like_dom"/>
</dbReference>
<dbReference type="Gene3D" id="1.10.443.10">
    <property type="entry name" value="Intergrase catalytic core"/>
    <property type="match status" value="1"/>
</dbReference>
<evidence type="ECO:0000256" key="2">
    <source>
        <dbReference type="ARBA" id="ARBA00023125"/>
    </source>
</evidence>
<dbReference type="Proteomes" id="UP000593735">
    <property type="component" value="Chromosome"/>
</dbReference>
<dbReference type="InterPro" id="IPR011010">
    <property type="entry name" value="DNA_brk_join_enz"/>
</dbReference>
<reference evidence="7 8" key="1">
    <citation type="submission" date="2020-10" db="EMBL/GenBank/DDBJ databases">
        <title>Olsenella immobilis sp.nov., isolated from the mud in a fermentation cellar used for the production of Chinese strong-flavoured liquor.</title>
        <authorList>
            <person name="Lu L."/>
        </authorList>
    </citation>
    <scope>NUCLEOTIDE SEQUENCE [LARGE SCALE GENOMIC DNA]</scope>
    <source>
        <strain evidence="7 8">LZLJ-2</strain>
    </source>
</reference>
<evidence type="ECO:0000313" key="7">
    <source>
        <dbReference type="EMBL" id="QOY61333.1"/>
    </source>
</evidence>
<proteinExistence type="inferred from homology"/>
<accession>A0A7S7M9Y6</accession>
<dbReference type="KEGG" id="tio:INP52_03860"/>
<dbReference type="RefSeq" id="WP_194372561.1">
    <property type="nucleotide sequence ID" value="NZ_CP063767.1"/>
</dbReference>
<keyword evidence="2 4" id="KW-0238">DNA-binding</keyword>
<dbReference type="InterPro" id="IPR002104">
    <property type="entry name" value="Integrase_catalytic"/>
</dbReference>
<dbReference type="Pfam" id="PF13102">
    <property type="entry name" value="Phage_int_SAM_5"/>
    <property type="match status" value="1"/>
</dbReference>
<evidence type="ECO:0000256" key="4">
    <source>
        <dbReference type="PROSITE-ProRule" id="PRU01248"/>
    </source>
</evidence>
<dbReference type="PROSITE" id="PS51900">
    <property type="entry name" value="CB"/>
    <property type="match status" value="1"/>
</dbReference>
<dbReference type="SUPFAM" id="SSF56349">
    <property type="entry name" value="DNA breaking-rejoining enzymes"/>
    <property type="match status" value="1"/>
</dbReference>